<evidence type="ECO:0000256" key="4">
    <source>
        <dbReference type="ARBA" id="ARBA00035244"/>
    </source>
</evidence>
<dbReference type="PANTHER" id="PTHR10746:SF6">
    <property type="entry name" value="LARGE RIBOSOMAL SUBUNIT PROTEIN UL4M"/>
    <property type="match status" value="1"/>
</dbReference>
<dbReference type="Pfam" id="PF00573">
    <property type="entry name" value="Ribosomal_L4"/>
    <property type="match status" value="1"/>
</dbReference>
<sequence>MKVNLVDKKGKILEEITLAKDVFGAKVSNQLLSQYIQVHMNNSRNGNSSTKTRGEVSGSGAKPWAQKGTGRARVGSKRNPIWTHGGISHGPKPKVWNVQLPKKVVKLALSKALSEKAALNKFTVVDGFDFKKPDTKEALAFLKSTSAGKRVLVVAEKSDAVLYKSFRNISGARIKTVAFLNAFDVFKADSVYFDKGALKVLEAKYKETKK</sequence>
<comment type="similarity">
    <text evidence="1 5">Belongs to the universal ribosomal protein uL4 family.</text>
</comment>
<evidence type="ECO:0000256" key="3">
    <source>
        <dbReference type="ARBA" id="ARBA00023274"/>
    </source>
</evidence>
<dbReference type="GO" id="GO:0003735">
    <property type="term" value="F:structural constituent of ribosome"/>
    <property type="evidence" value="ECO:0007669"/>
    <property type="project" value="InterPro"/>
</dbReference>
<feature type="region of interest" description="Disordered" evidence="6">
    <location>
        <begin position="41"/>
        <end position="86"/>
    </location>
</feature>
<accession>A0A1F4WKV0</accession>
<evidence type="ECO:0000256" key="2">
    <source>
        <dbReference type="ARBA" id="ARBA00022980"/>
    </source>
</evidence>
<reference evidence="7 8" key="1">
    <citation type="journal article" date="2016" name="Nat. Commun.">
        <title>Thousands of microbial genomes shed light on interconnected biogeochemical processes in an aquifer system.</title>
        <authorList>
            <person name="Anantharaman K."/>
            <person name="Brown C.T."/>
            <person name="Hug L.A."/>
            <person name="Sharon I."/>
            <person name="Castelle C.J."/>
            <person name="Probst A.J."/>
            <person name="Thomas B.C."/>
            <person name="Singh A."/>
            <person name="Wilkins M.J."/>
            <person name="Karaoz U."/>
            <person name="Brodie E.L."/>
            <person name="Williams K.H."/>
            <person name="Hubbard S.S."/>
            <person name="Banfield J.F."/>
        </authorList>
    </citation>
    <scope>NUCLEOTIDE SEQUENCE [LARGE SCALE GENOMIC DNA]</scope>
</reference>
<dbReference type="GO" id="GO:0005840">
    <property type="term" value="C:ribosome"/>
    <property type="evidence" value="ECO:0007669"/>
    <property type="project" value="UniProtKB-KW"/>
</dbReference>
<keyword evidence="5" id="KW-0694">RNA-binding</keyword>
<name>A0A1F4WKV0_UNCKA</name>
<comment type="caution">
    <text evidence="7">The sequence shown here is derived from an EMBL/GenBank/DDBJ whole genome shotgun (WGS) entry which is preliminary data.</text>
</comment>
<dbReference type="SUPFAM" id="SSF52166">
    <property type="entry name" value="Ribosomal protein L4"/>
    <property type="match status" value="1"/>
</dbReference>
<gene>
    <name evidence="5" type="primary">rplD</name>
    <name evidence="7" type="ORF">A2415_00470</name>
</gene>
<keyword evidence="2 5" id="KW-0689">Ribosomal protein</keyword>
<dbReference type="InterPro" id="IPR002136">
    <property type="entry name" value="Ribosomal_uL4"/>
</dbReference>
<dbReference type="InterPro" id="IPR023574">
    <property type="entry name" value="Ribosomal_uL4_dom_sf"/>
</dbReference>
<comment type="subunit">
    <text evidence="5">Part of the 50S ribosomal subunit.</text>
</comment>
<comment type="function">
    <text evidence="5">One of the primary rRNA binding proteins, this protein initially binds near the 5'-end of the 23S rRNA. It is important during the early stages of 50S assembly. It makes multiple contacts with different domains of the 23S rRNA in the assembled 50S subunit and ribosome.</text>
</comment>
<keyword evidence="5" id="KW-0699">rRNA-binding</keyword>
<evidence type="ECO:0000313" key="8">
    <source>
        <dbReference type="Proteomes" id="UP000179113"/>
    </source>
</evidence>
<comment type="function">
    <text evidence="5">Forms part of the polypeptide exit tunnel.</text>
</comment>
<protein>
    <recommendedName>
        <fullName evidence="4 5">Large ribosomal subunit protein uL4</fullName>
    </recommendedName>
</protein>
<keyword evidence="3 5" id="KW-0687">Ribonucleoprotein</keyword>
<dbReference type="HAMAP" id="MF_01328_B">
    <property type="entry name" value="Ribosomal_uL4_B"/>
    <property type="match status" value="1"/>
</dbReference>
<dbReference type="GO" id="GO:0006412">
    <property type="term" value="P:translation"/>
    <property type="evidence" value="ECO:0007669"/>
    <property type="project" value="UniProtKB-UniRule"/>
</dbReference>
<dbReference type="GO" id="GO:1990904">
    <property type="term" value="C:ribonucleoprotein complex"/>
    <property type="evidence" value="ECO:0007669"/>
    <property type="project" value="UniProtKB-KW"/>
</dbReference>
<dbReference type="Proteomes" id="UP000179113">
    <property type="component" value="Unassembled WGS sequence"/>
</dbReference>
<evidence type="ECO:0000313" key="7">
    <source>
        <dbReference type="EMBL" id="OGC70057.1"/>
    </source>
</evidence>
<dbReference type="AlphaFoldDB" id="A0A1F4WKV0"/>
<dbReference type="PANTHER" id="PTHR10746">
    <property type="entry name" value="50S RIBOSOMAL PROTEIN L4"/>
    <property type="match status" value="1"/>
</dbReference>
<organism evidence="7 8">
    <name type="scientific">candidate division WWE3 bacterium RIFOXYC1_FULL_39_7</name>
    <dbReference type="NCBI Taxonomy" id="1802643"/>
    <lineage>
        <taxon>Bacteria</taxon>
        <taxon>Katanobacteria</taxon>
    </lineage>
</organism>
<evidence type="ECO:0000256" key="1">
    <source>
        <dbReference type="ARBA" id="ARBA00010528"/>
    </source>
</evidence>
<proteinExistence type="inferred from homology"/>
<feature type="compositionally biased region" description="Polar residues" evidence="6">
    <location>
        <begin position="41"/>
        <end position="51"/>
    </location>
</feature>
<dbReference type="EMBL" id="MEWA01000010">
    <property type="protein sequence ID" value="OGC70057.1"/>
    <property type="molecule type" value="Genomic_DNA"/>
</dbReference>
<dbReference type="NCBIfam" id="TIGR03953">
    <property type="entry name" value="rplD_bact"/>
    <property type="match status" value="1"/>
</dbReference>
<dbReference type="InterPro" id="IPR013005">
    <property type="entry name" value="Ribosomal_uL4-like"/>
</dbReference>
<dbReference type="Gene3D" id="3.40.1370.10">
    <property type="match status" value="1"/>
</dbReference>
<evidence type="ECO:0000256" key="6">
    <source>
        <dbReference type="SAM" id="MobiDB-lite"/>
    </source>
</evidence>
<dbReference type="GO" id="GO:0019843">
    <property type="term" value="F:rRNA binding"/>
    <property type="evidence" value="ECO:0007669"/>
    <property type="project" value="UniProtKB-UniRule"/>
</dbReference>
<evidence type="ECO:0000256" key="5">
    <source>
        <dbReference type="HAMAP-Rule" id="MF_01328"/>
    </source>
</evidence>